<keyword evidence="1" id="KW-0812">Transmembrane</keyword>
<evidence type="ECO:0000313" key="4">
    <source>
        <dbReference type="Proteomes" id="UP000367750"/>
    </source>
</evidence>
<keyword evidence="3" id="KW-0645">Protease</keyword>
<dbReference type="Proteomes" id="UP000367750">
    <property type="component" value="Unassembled WGS sequence"/>
</dbReference>
<organism evidence="3 4">
    <name type="scientific">Paenibacillus spiritus</name>
    <dbReference type="NCBI Taxonomy" id="2496557"/>
    <lineage>
        <taxon>Bacteria</taxon>
        <taxon>Bacillati</taxon>
        <taxon>Bacillota</taxon>
        <taxon>Bacilli</taxon>
        <taxon>Bacillales</taxon>
        <taxon>Paenibacillaceae</taxon>
        <taxon>Paenibacillus</taxon>
    </lineage>
</organism>
<gene>
    <name evidence="3" type="ORF">F4V43_01720</name>
</gene>
<keyword evidence="3" id="KW-0482">Metalloprotease</keyword>
<proteinExistence type="predicted"/>
<dbReference type="PANTHER" id="PTHR43592">
    <property type="entry name" value="CAAX AMINO TERMINAL PROTEASE"/>
    <property type="match status" value="1"/>
</dbReference>
<evidence type="ECO:0000256" key="1">
    <source>
        <dbReference type="SAM" id="Phobius"/>
    </source>
</evidence>
<keyword evidence="1" id="KW-1133">Transmembrane helix</keyword>
<dbReference type="OrthoDB" id="2194912at2"/>
<dbReference type="InterPro" id="IPR003675">
    <property type="entry name" value="Rce1/LyrA-like_dom"/>
</dbReference>
<dbReference type="RefSeq" id="WP_150456521.1">
    <property type="nucleotide sequence ID" value="NZ_VYKK01000004.1"/>
</dbReference>
<dbReference type="GO" id="GO:0080120">
    <property type="term" value="P:CAAX-box protein maturation"/>
    <property type="evidence" value="ECO:0007669"/>
    <property type="project" value="UniProtKB-ARBA"/>
</dbReference>
<dbReference type="GO" id="GO:0006508">
    <property type="term" value="P:proteolysis"/>
    <property type="evidence" value="ECO:0007669"/>
    <property type="project" value="UniProtKB-KW"/>
</dbReference>
<dbReference type="AlphaFoldDB" id="A0A5J5GGF3"/>
<evidence type="ECO:0000259" key="2">
    <source>
        <dbReference type="Pfam" id="PF02517"/>
    </source>
</evidence>
<feature type="domain" description="CAAX prenyl protease 2/Lysostaphin resistance protein A-like" evidence="2">
    <location>
        <begin position="26"/>
        <end position="113"/>
    </location>
</feature>
<dbReference type="Pfam" id="PF02517">
    <property type="entry name" value="Rce1-like"/>
    <property type="match status" value="1"/>
</dbReference>
<name>A0A5J5GGF3_9BACL</name>
<feature type="transmembrane region" description="Helical" evidence="1">
    <location>
        <begin position="26"/>
        <end position="44"/>
    </location>
</feature>
<dbReference type="GO" id="GO:0008237">
    <property type="term" value="F:metallopeptidase activity"/>
    <property type="evidence" value="ECO:0007669"/>
    <property type="project" value="UniProtKB-KW"/>
</dbReference>
<feature type="transmembrane region" description="Helical" evidence="1">
    <location>
        <begin position="56"/>
        <end position="80"/>
    </location>
</feature>
<keyword evidence="4" id="KW-1185">Reference proteome</keyword>
<sequence>MGFNSLAFISQYILPSDQANGIARTPIMFVYAAIFSPIVEELICRKWLLNALTKKLRWISASIISSIIFSALHLNFQLIIPYFFLGWIWSYYYHKSNYNILIPILSHAAFNYIALLVQSIKG</sequence>
<keyword evidence="1" id="KW-0472">Membrane</keyword>
<dbReference type="GO" id="GO:0004175">
    <property type="term" value="F:endopeptidase activity"/>
    <property type="evidence" value="ECO:0007669"/>
    <property type="project" value="UniProtKB-ARBA"/>
</dbReference>
<comment type="caution">
    <text evidence="3">The sequence shown here is derived from an EMBL/GenBank/DDBJ whole genome shotgun (WGS) entry which is preliminary data.</text>
</comment>
<feature type="transmembrane region" description="Helical" evidence="1">
    <location>
        <begin position="100"/>
        <end position="117"/>
    </location>
</feature>
<dbReference type="PANTHER" id="PTHR43592:SF15">
    <property type="entry name" value="CAAX AMINO TERMINAL PROTEASE FAMILY PROTEIN"/>
    <property type="match status" value="1"/>
</dbReference>
<accession>A0A5J5GGF3</accession>
<dbReference type="EMBL" id="VYKK01000004">
    <property type="protein sequence ID" value="KAA9007231.1"/>
    <property type="molecule type" value="Genomic_DNA"/>
</dbReference>
<protein>
    <submittedName>
        <fullName evidence="3">CPBP family intramembrane metalloprotease</fullName>
    </submittedName>
</protein>
<reference evidence="3 4" key="1">
    <citation type="submission" date="2019-09" db="EMBL/GenBank/DDBJ databases">
        <title>Bacillus ochoae sp. nov., Paenibacillus whitsoniae sp. nov., Paenibacillus spiritus sp. nov. Isolated from the Mars Exploration Rover during spacecraft assembly.</title>
        <authorList>
            <person name="Seuylemezian A."/>
            <person name="Vaishampayan P."/>
        </authorList>
    </citation>
    <scope>NUCLEOTIDE SEQUENCE [LARGE SCALE GENOMIC DNA]</scope>
    <source>
        <strain evidence="3 4">MER_111</strain>
    </source>
</reference>
<keyword evidence="3" id="KW-0378">Hydrolase</keyword>
<evidence type="ECO:0000313" key="3">
    <source>
        <dbReference type="EMBL" id="KAA9007231.1"/>
    </source>
</evidence>